<proteinExistence type="predicted"/>
<protein>
    <submittedName>
        <fullName evidence="1">Uncharacterized protein</fullName>
    </submittedName>
</protein>
<evidence type="ECO:0000313" key="1">
    <source>
        <dbReference type="EMBL" id="GFO00613.1"/>
    </source>
</evidence>
<name>A0AAV4A1X8_9GAST</name>
<gene>
    <name evidence="1" type="ORF">PoB_002711800</name>
</gene>
<keyword evidence="2" id="KW-1185">Reference proteome</keyword>
<dbReference type="Proteomes" id="UP000735302">
    <property type="component" value="Unassembled WGS sequence"/>
</dbReference>
<evidence type="ECO:0000313" key="2">
    <source>
        <dbReference type="Proteomes" id="UP000735302"/>
    </source>
</evidence>
<reference evidence="1 2" key="1">
    <citation type="journal article" date="2021" name="Elife">
        <title>Chloroplast acquisition without the gene transfer in kleptoplastic sea slugs, Plakobranchus ocellatus.</title>
        <authorList>
            <person name="Maeda T."/>
            <person name="Takahashi S."/>
            <person name="Yoshida T."/>
            <person name="Shimamura S."/>
            <person name="Takaki Y."/>
            <person name="Nagai Y."/>
            <person name="Toyoda A."/>
            <person name="Suzuki Y."/>
            <person name="Arimoto A."/>
            <person name="Ishii H."/>
            <person name="Satoh N."/>
            <person name="Nishiyama T."/>
            <person name="Hasebe M."/>
            <person name="Maruyama T."/>
            <person name="Minagawa J."/>
            <person name="Obokata J."/>
            <person name="Shigenobu S."/>
        </authorList>
    </citation>
    <scope>NUCLEOTIDE SEQUENCE [LARGE SCALE GENOMIC DNA]</scope>
</reference>
<sequence length="95" mass="10450">MRNSAIVTLTQRMGLVHLSGKTPQAVWKILSDSTLGFSAFATRSEVGHECKQPPVLLIDPPVFSVYFDLASILERGYKTKCEIKDVSAKLKAVTI</sequence>
<accession>A0AAV4A1X8</accession>
<dbReference type="EMBL" id="BLXT01003136">
    <property type="protein sequence ID" value="GFO00613.1"/>
    <property type="molecule type" value="Genomic_DNA"/>
</dbReference>
<comment type="caution">
    <text evidence="1">The sequence shown here is derived from an EMBL/GenBank/DDBJ whole genome shotgun (WGS) entry which is preliminary data.</text>
</comment>
<dbReference type="AlphaFoldDB" id="A0AAV4A1X8"/>
<organism evidence="1 2">
    <name type="scientific">Plakobranchus ocellatus</name>
    <dbReference type="NCBI Taxonomy" id="259542"/>
    <lineage>
        <taxon>Eukaryota</taxon>
        <taxon>Metazoa</taxon>
        <taxon>Spiralia</taxon>
        <taxon>Lophotrochozoa</taxon>
        <taxon>Mollusca</taxon>
        <taxon>Gastropoda</taxon>
        <taxon>Heterobranchia</taxon>
        <taxon>Euthyneura</taxon>
        <taxon>Panpulmonata</taxon>
        <taxon>Sacoglossa</taxon>
        <taxon>Placobranchoidea</taxon>
        <taxon>Plakobranchidae</taxon>
        <taxon>Plakobranchus</taxon>
    </lineage>
</organism>